<dbReference type="GO" id="GO:0002764">
    <property type="term" value="P:immune response-regulating signaling pathway"/>
    <property type="evidence" value="ECO:0007669"/>
    <property type="project" value="TreeGrafter"/>
</dbReference>
<evidence type="ECO:0000256" key="9">
    <source>
        <dbReference type="ARBA" id="ARBA00023180"/>
    </source>
</evidence>
<evidence type="ECO:0000256" key="6">
    <source>
        <dbReference type="ARBA" id="ARBA00022989"/>
    </source>
</evidence>
<keyword evidence="6 12" id="KW-1133">Transmembrane helix</keyword>
<keyword evidence="10" id="KW-0393">Immunoglobulin domain</keyword>
<dbReference type="InterPro" id="IPR050412">
    <property type="entry name" value="Ig-like_Receptors_ImmuneReg"/>
</dbReference>
<protein>
    <recommendedName>
        <fullName evidence="13">Ig-like domain-containing protein</fullName>
    </recommendedName>
</protein>
<evidence type="ECO:0000256" key="1">
    <source>
        <dbReference type="ARBA" id="ARBA00004162"/>
    </source>
</evidence>
<dbReference type="EMBL" id="JBBHLL010000565">
    <property type="protein sequence ID" value="KAK7800192.1"/>
    <property type="molecule type" value="Genomic_DNA"/>
</dbReference>
<comment type="caution">
    <text evidence="14">The sequence shown here is derived from an EMBL/GenBank/DDBJ whole genome shotgun (WGS) entry which is preliminary data.</text>
</comment>
<feature type="transmembrane region" description="Helical" evidence="12">
    <location>
        <begin position="558"/>
        <end position="580"/>
    </location>
</feature>
<feature type="domain" description="Ig-like" evidence="13">
    <location>
        <begin position="112"/>
        <end position="195"/>
    </location>
</feature>
<dbReference type="GO" id="GO:0032396">
    <property type="term" value="F:inhibitory MHC class I receptor activity"/>
    <property type="evidence" value="ECO:0007669"/>
    <property type="project" value="TreeGrafter"/>
</dbReference>
<evidence type="ECO:0000256" key="2">
    <source>
        <dbReference type="ARBA" id="ARBA00022475"/>
    </source>
</evidence>
<dbReference type="Pfam" id="PF00047">
    <property type="entry name" value="ig"/>
    <property type="match status" value="1"/>
</dbReference>
<dbReference type="SUPFAM" id="SSF48726">
    <property type="entry name" value="Immunoglobulin"/>
    <property type="match status" value="5"/>
</dbReference>
<evidence type="ECO:0000259" key="13">
    <source>
        <dbReference type="PROSITE" id="PS50835"/>
    </source>
</evidence>
<feature type="region of interest" description="Disordered" evidence="11">
    <location>
        <begin position="684"/>
        <end position="715"/>
    </location>
</feature>
<dbReference type="InterPro" id="IPR013151">
    <property type="entry name" value="Immunoglobulin_dom"/>
</dbReference>
<dbReference type="Proteomes" id="UP001488838">
    <property type="component" value="Unassembled WGS sequence"/>
</dbReference>
<dbReference type="Gene3D" id="2.60.40.10">
    <property type="entry name" value="Immunoglobulins"/>
    <property type="match status" value="6"/>
</dbReference>
<evidence type="ECO:0000256" key="8">
    <source>
        <dbReference type="ARBA" id="ARBA00023157"/>
    </source>
</evidence>
<sequence length="759" mass="85396">MTLYPGTPVLTGTLPKSLLRAQPDTVVSKQTNVTFLCEGMKGAKEFRIYKDGVQYTQFTQILLKSENKAEFSISNIDQNHAGRYQCCYQTHDGWSDYSDTLELVVTGEHTKPSLSAQPSPVVTSGGNVTLQCDSWQRHDRFVLIKEGPEKLSWTLDSQYNFSDRQYQALFLVGPVTSNQRWKFRCYSFDRNRSLVWSEPSDPLELLVSGNLDKPIIRAEPGTVIAYKSAVTIWCQGSLNAELYALHKQENPKPLVLRSPEKSRKKKANFSIPSATEKHHGRLVRSQRHLEIVVTVTLVHRGIFRCYGYYKDTTLLWSVPSDPLEINISGEPSPSLSKLVEALSLYQDLEVLEWLSKKPTVLTHQGHILDLSKSLTLQCCSDINYDRFALYKVGGNDFTQHHGQWTQDGLSFANFTLGSVSNSTGGQYRCYGAHNLSSEWSASSDPLDILITGHFPVTPVLSVKLNPTVHPGDYVTLLCWSRDPVDTFILYKEGKVHQPQRRKAMFQDSQYQAEFTLSAVTSAVSGSYRCYGSQNSSLYLLSYASAPVELIVSGLENCLMALVGVSVTFLLLSFILIFLLLPQRQQGKFRKEAKKETEFQVPAGAAELITRDRGPQERSNRAAATEEEGLYASVEDIQLEDGVELNSWRTMEIGHLGDISTKMKSSRLRRVEAILPSLMSREFLDSKGQAEEGRKMDTQAVPSEEPQDATYAQPLSRIFRQETVALPPSQEGQVSEEPMYVMLCMSHKTFEKEKPLEKEK</sequence>
<dbReference type="AlphaFoldDB" id="A0AAW0HBN7"/>
<evidence type="ECO:0000313" key="14">
    <source>
        <dbReference type="EMBL" id="KAK7800192.1"/>
    </source>
</evidence>
<keyword evidence="2" id="KW-1003">Cell membrane</keyword>
<dbReference type="PROSITE" id="PS50835">
    <property type="entry name" value="IG_LIKE"/>
    <property type="match status" value="2"/>
</dbReference>
<accession>A0AAW0HBN7</accession>
<dbReference type="Pfam" id="PF13895">
    <property type="entry name" value="Ig_2"/>
    <property type="match status" value="1"/>
</dbReference>
<keyword evidence="9" id="KW-0325">Glycoprotein</keyword>
<evidence type="ECO:0000256" key="10">
    <source>
        <dbReference type="ARBA" id="ARBA00023319"/>
    </source>
</evidence>
<evidence type="ECO:0000256" key="5">
    <source>
        <dbReference type="ARBA" id="ARBA00022737"/>
    </source>
</evidence>
<dbReference type="FunFam" id="2.60.40.10:FF:000049">
    <property type="entry name" value="Leukocyte immunoglobulin-like receptor subfamily B member 1"/>
    <property type="match status" value="4"/>
</dbReference>
<dbReference type="InterPro" id="IPR036179">
    <property type="entry name" value="Ig-like_dom_sf"/>
</dbReference>
<evidence type="ECO:0000313" key="15">
    <source>
        <dbReference type="Proteomes" id="UP001488838"/>
    </source>
</evidence>
<dbReference type="InterPro" id="IPR003599">
    <property type="entry name" value="Ig_sub"/>
</dbReference>
<organism evidence="14 15">
    <name type="scientific">Myodes glareolus</name>
    <name type="common">Bank vole</name>
    <name type="synonym">Clethrionomys glareolus</name>
    <dbReference type="NCBI Taxonomy" id="447135"/>
    <lineage>
        <taxon>Eukaryota</taxon>
        <taxon>Metazoa</taxon>
        <taxon>Chordata</taxon>
        <taxon>Craniata</taxon>
        <taxon>Vertebrata</taxon>
        <taxon>Euteleostomi</taxon>
        <taxon>Mammalia</taxon>
        <taxon>Eutheria</taxon>
        <taxon>Euarchontoglires</taxon>
        <taxon>Glires</taxon>
        <taxon>Rodentia</taxon>
        <taxon>Myomorpha</taxon>
        <taxon>Muroidea</taxon>
        <taxon>Cricetidae</taxon>
        <taxon>Arvicolinae</taxon>
        <taxon>Myodes</taxon>
    </lineage>
</organism>
<keyword evidence="7 12" id="KW-0472">Membrane</keyword>
<feature type="domain" description="Ig-like" evidence="13">
    <location>
        <begin position="458"/>
        <end position="552"/>
    </location>
</feature>
<keyword evidence="3 12" id="KW-0812">Transmembrane</keyword>
<reference evidence="14 15" key="1">
    <citation type="journal article" date="2023" name="bioRxiv">
        <title>Conserved and derived expression patterns and positive selection on dental genes reveal complex evolutionary context of ever-growing rodent molars.</title>
        <authorList>
            <person name="Calamari Z.T."/>
            <person name="Song A."/>
            <person name="Cohen E."/>
            <person name="Akter M."/>
            <person name="Roy R.D."/>
            <person name="Hallikas O."/>
            <person name="Christensen M.M."/>
            <person name="Li P."/>
            <person name="Marangoni P."/>
            <person name="Jernvall J."/>
            <person name="Klein O.D."/>
        </authorList>
    </citation>
    <scope>NUCLEOTIDE SEQUENCE [LARGE SCALE GENOMIC DNA]</scope>
    <source>
        <strain evidence="14">V071</strain>
    </source>
</reference>
<comment type="subcellular location">
    <subcellularLocation>
        <location evidence="1">Cell membrane</location>
        <topology evidence="1">Single-pass membrane protein</topology>
    </subcellularLocation>
</comment>
<name>A0AAW0HBN7_MYOGA</name>
<evidence type="ECO:0000256" key="12">
    <source>
        <dbReference type="SAM" id="Phobius"/>
    </source>
</evidence>
<keyword evidence="5" id="KW-0677">Repeat</keyword>
<feature type="compositionally biased region" description="Basic and acidic residues" evidence="11">
    <location>
        <begin position="684"/>
        <end position="696"/>
    </location>
</feature>
<dbReference type="PANTHER" id="PTHR11738:SF179">
    <property type="entry name" value="LEUKOCYTE IMMUNOGLOBULIN-LIKE RECEPTOR SUBFAMILY A MEMBER 5"/>
    <property type="match status" value="1"/>
</dbReference>
<evidence type="ECO:0000256" key="11">
    <source>
        <dbReference type="SAM" id="MobiDB-lite"/>
    </source>
</evidence>
<dbReference type="GO" id="GO:0019221">
    <property type="term" value="P:cytokine-mediated signaling pathway"/>
    <property type="evidence" value="ECO:0007669"/>
    <property type="project" value="TreeGrafter"/>
</dbReference>
<dbReference type="SMART" id="SM00409">
    <property type="entry name" value="IG"/>
    <property type="match status" value="4"/>
</dbReference>
<dbReference type="InterPro" id="IPR007110">
    <property type="entry name" value="Ig-like_dom"/>
</dbReference>
<evidence type="ECO:0000256" key="3">
    <source>
        <dbReference type="ARBA" id="ARBA00022692"/>
    </source>
</evidence>
<evidence type="ECO:0000256" key="7">
    <source>
        <dbReference type="ARBA" id="ARBA00023136"/>
    </source>
</evidence>
<evidence type="ECO:0000256" key="4">
    <source>
        <dbReference type="ARBA" id="ARBA00022729"/>
    </source>
</evidence>
<keyword evidence="4" id="KW-0732">Signal</keyword>
<dbReference type="InterPro" id="IPR013783">
    <property type="entry name" value="Ig-like_fold"/>
</dbReference>
<dbReference type="GO" id="GO:0005886">
    <property type="term" value="C:plasma membrane"/>
    <property type="evidence" value="ECO:0007669"/>
    <property type="project" value="TreeGrafter"/>
</dbReference>
<gene>
    <name evidence="14" type="ORF">U0070_017955</name>
</gene>
<proteinExistence type="predicted"/>
<dbReference type="PANTHER" id="PTHR11738">
    <property type="entry name" value="MHC CLASS I NK CELL RECEPTOR"/>
    <property type="match status" value="1"/>
</dbReference>
<keyword evidence="8" id="KW-1015">Disulfide bond</keyword>
<keyword evidence="15" id="KW-1185">Reference proteome</keyword>